<dbReference type="EMBL" id="BAABBR010000001">
    <property type="protein sequence ID" value="GAA4032798.1"/>
    <property type="molecule type" value="Genomic_DNA"/>
</dbReference>
<reference evidence="2" key="1">
    <citation type="journal article" date="2019" name="Int. J. Syst. Evol. Microbiol.">
        <title>The Global Catalogue of Microorganisms (GCM) 10K type strain sequencing project: providing services to taxonomists for standard genome sequencing and annotation.</title>
        <authorList>
            <consortium name="The Broad Institute Genomics Platform"/>
            <consortium name="The Broad Institute Genome Sequencing Center for Infectious Disease"/>
            <person name="Wu L."/>
            <person name="Ma J."/>
        </authorList>
    </citation>
    <scope>NUCLEOTIDE SEQUENCE [LARGE SCALE GENOMIC DNA]</scope>
    <source>
        <strain evidence="2">JCM 17564</strain>
    </source>
</reference>
<dbReference type="Proteomes" id="UP001424459">
    <property type="component" value="Unassembled WGS sequence"/>
</dbReference>
<evidence type="ECO:0000313" key="2">
    <source>
        <dbReference type="Proteomes" id="UP001424459"/>
    </source>
</evidence>
<dbReference type="RefSeq" id="WP_344695990.1">
    <property type="nucleotide sequence ID" value="NZ_BAABBR010000001.1"/>
</dbReference>
<keyword evidence="2" id="KW-1185">Reference proteome</keyword>
<protein>
    <submittedName>
        <fullName evidence="1">Uncharacterized protein</fullName>
    </submittedName>
</protein>
<proteinExistence type="predicted"/>
<accession>A0ABP7TZM1</accession>
<gene>
    <name evidence="1" type="ORF">GCM10022281_10610</name>
</gene>
<evidence type="ECO:0000313" key="1">
    <source>
        <dbReference type="EMBL" id="GAA4032798.1"/>
    </source>
</evidence>
<sequence length="163" mass="18393">MTHQPVIALTFEQSLHQAVAEVNRWRGHCLELHARLERAVNAALRHWQPECPLPQKFADRLKALARLAAADGPHANKSLVSTIDQLQELRSEWRDRLAHATSTVHLDQARDWIWHFSMPRSGGKIDDSGAITRGDGEELESRLSKAVNALRSQLRKADVPQCC</sequence>
<comment type="caution">
    <text evidence="1">The sequence shown here is derived from an EMBL/GenBank/DDBJ whole genome shotgun (WGS) entry which is preliminary data.</text>
</comment>
<organism evidence="1 2">
    <name type="scientific">Sphingomonas rosea</name>
    <dbReference type="NCBI Taxonomy" id="335605"/>
    <lineage>
        <taxon>Bacteria</taxon>
        <taxon>Pseudomonadati</taxon>
        <taxon>Pseudomonadota</taxon>
        <taxon>Alphaproteobacteria</taxon>
        <taxon>Sphingomonadales</taxon>
        <taxon>Sphingomonadaceae</taxon>
        <taxon>Sphingomonas</taxon>
    </lineage>
</organism>
<name>A0ABP7TZM1_9SPHN</name>